<dbReference type="OrthoDB" id="7266652at2"/>
<sequence length="235" mass="25321">MAGPASVSLSPMHRHDIFHDEPGGGYPMLWIPAEPGTSPTGGPRTGRAYGKKGQAMLGMVFTEFVEMVESAFSSELADAMLVAAKLPHGGSYTAVGYYPHEEIVRLVAALARLTGEPAEGLVQAFGRHLLKVFSTAHPAFFASKVNAFDLLACVDAEIHREVRKLYPDSQLPTIEVIGRDAQSITLQYRSPRSMEALALGLIEGTGLHYGTPLTITQSKARDADDTTLFHVALTE</sequence>
<dbReference type="AlphaFoldDB" id="A0A345Y3Y1"/>
<dbReference type="InterPro" id="IPR038158">
    <property type="entry name" value="H-NOX_domain_sf"/>
</dbReference>
<dbReference type="Gene3D" id="3.90.1520.10">
    <property type="entry name" value="H-NOX domain"/>
    <property type="match status" value="1"/>
</dbReference>
<dbReference type="EMBL" id="CP031337">
    <property type="protein sequence ID" value="AXK38633.1"/>
    <property type="molecule type" value="Genomic_DNA"/>
</dbReference>
<protein>
    <recommendedName>
        <fullName evidence="1">Heme NO-binding domain-containing protein</fullName>
    </recommendedName>
</protein>
<dbReference type="GO" id="GO:0020037">
    <property type="term" value="F:heme binding"/>
    <property type="evidence" value="ECO:0007669"/>
    <property type="project" value="InterPro"/>
</dbReference>
<proteinExistence type="predicted"/>
<dbReference type="InterPro" id="IPR024096">
    <property type="entry name" value="NO_sig/Golgi_transp_ligand-bd"/>
</dbReference>
<dbReference type="InterPro" id="IPR011644">
    <property type="entry name" value="Heme_NO-bd"/>
</dbReference>
<evidence type="ECO:0000259" key="1">
    <source>
        <dbReference type="Pfam" id="PF07700"/>
    </source>
</evidence>
<feature type="domain" description="Heme NO-binding" evidence="1">
    <location>
        <begin position="58"/>
        <end position="216"/>
    </location>
</feature>
<dbReference type="KEGG" id="ccah:DWG20_03880"/>
<gene>
    <name evidence="2" type="ORF">DWG20_03880</name>
</gene>
<evidence type="ECO:0000313" key="2">
    <source>
        <dbReference type="EMBL" id="AXK38633.1"/>
    </source>
</evidence>
<accession>A0A345Y3Y1</accession>
<evidence type="ECO:0000313" key="3">
    <source>
        <dbReference type="Proteomes" id="UP000254537"/>
    </source>
</evidence>
<name>A0A345Y3Y1_9NEIS</name>
<dbReference type="Proteomes" id="UP000254537">
    <property type="component" value="Chromosome"/>
</dbReference>
<reference evidence="2 3" key="1">
    <citation type="submission" date="2018-07" db="EMBL/GenBank/DDBJ databases">
        <title>Crenobacter cavernae sp. nov., isolated from a karst cave.</title>
        <authorList>
            <person name="Zhu H."/>
        </authorList>
    </citation>
    <scope>NUCLEOTIDE SEQUENCE [LARGE SCALE GENOMIC DNA]</scope>
    <source>
        <strain evidence="2 3">K1W11S-77</strain>
    </source>
</reference>
<organism evidence="2 3">
    <name type="scientific">Crenobacter cavernae</name>
    <dbReference type="NCBI Taxonomy" id="2290923"/>
    <lineage>
        <taxon>Bacteria</taxon>
        <taxon>Pseudomonadati</taxon>
        <taxon>Pseudomonadota</taxon>
        <taxon>Betaproteobacteria</taxon>
        <taxon>Neisseriales</taxon>
        <taxon>Neisseriaceae</taxon>
        <taxon>Crenobacter</taxon>
    </lineage>
</organism>
<dbReference type="SUPFAM" id="SSF111126">
    <property type="entry name" value="Ligand-binding domain in the NO signalling and Golgi transport"/>
    <property type="match status" value="1"/>
</dbReference>
<dbReference type="Pfam" id="PF07700">
    <property type="entry name" value="HNOB"/>
    <property type="match status" value="1"/>
</dbReference>